<protein>
    <submittedName>
        <fullName evidence="2">Uncharacterized protein</fullName>
    </submittedName>
</protein>
<evidence type="ECO:0000256" key="1">
    <source>
        <dbReference type="SAM" id="MobiDB-lite"/>
    </source>
</evidence>
<dbReference type="EMBL" id="CP136137">
    <property type="protein sequence ID" value="WYY06137.1"/>
    <property type="molecule type" value="Genomic_DNA"/>
</dbReference>
<reference evidence="2 3" key="1">
    <citation type="journal article" date="2023" name="Virus Evol.">
        <title>Computational host range prediction-The good, the bad, and the ugly.</title>
        <authorList>
            <person name="Howell A.A."/>
            <person name="Versoza C.J."/>
            <person name="Pfeifer S.P."/>
        </authorList>
    </citation>
    <scope>NUCLEOTIDE SEQUENCE [LARGE SCALE GENOMIC DNA]</scope>
    <source>
        <strain evidence="2 3">1610/1b</strain>
    </source>
</reference>
<feature type="region of interest" description="Disordered" evidence="1">
    <location>
        <begin position="1"/>
        <end position="24"/>
    </location>
</feature>
<evidence type="ECO:0000313" key="3">
    <source>
        <dbReference type="Proteomes" id="UP001479933"/>
    </source>
</evidence>
<name>A0ABZ2TXH6_9ACTN</name>
<evidence type="ECO:0000313" key="2">
    <source>
        <dbReference type="EMBL" id="WYY06137.1"/>
    </source>
</evidence>
<dbReference type="Proteomes" id="UP001479933">
    <property type="component" value="Chromosome"/>
</dbReference>
<sequence>MADSDAVVARPRPARPGASGREGHAAVARRFAHGLEFDRRKHQLECACWERQVAEAELSRALAAGAGKA</sequence>
<gene>
    <name evidence="2" type="ORF">RVF87_13760</name>
</gene>
<organism evidence="2 3">
    <name type="scientific">Gordonia hydrophobica</name>
    <dbReference type="NCBI Taxonomy" id="40516"/>
    <lineage>
        <taxon>Bacteria</taxon>
        <taxon>Bacillati</taxon>
        <taxon>Actinomycetota</taxon>
        <taxon>Actinomycetes</taxon>
        <taxon>Mycobacteriales</taxon>
        <taxon>Gordoniaceae</taxon>
        <taxon>Gordonia</taxon>
    </lineage>
</organism>
<keyword evidence="3" id="KW-1185">Reference proteome</keyword>
<proteinExistence type="predicted"/>
<feature type="compositionally biased region" description="Low complexity" evidence="1">
    <location>
        <begin position="1"/>
        <end position="11"/>
    </location>
</feature>
<accession>A0ABZ2TXH6</accession>
<dbReference type="RefSeq" id="WP_157085957.1">
    <property type="nucleotide sequence ID" value="NZ_CP136137.1"/>
</dbReference>